<proteinExistence type="predicted"/>
<organism evidence="2 3">
    <name type="scientific">Nocardiopsis metallicus</name>
    <dbReference type="NCBI Taxonomy" id="179819"/>
    <lineage>
        <taxon>Bacteria</taxon>
        <taxon>Bacillati</taxon>
        <taxon>Actinomycetota</taxon>
        <taxon>Actinomycetes</taxon>
        <taxon>Streptosporangiales</taxon>
        <taxon>Nocardiopsidaceae</taxon>
        <taxon>Nocardiopsis</taxon>
    </lineage>
</organism>
<protein>
    <submittedName>
        <fullName evidence="2">Uncharacterized protein</fullName>
    </submittedName>
</protein>
<evidence type="ECO:0000313" key="2">
    <source>
        <dbReference type="EMBL" id="MBB5494008.1"/>
    </source>
</evidence>
<dbReference type="Proteomes" id="UP000579647">
    <property type="component" value="Unassembled WGS sequence"/>
</dbReference>
<reference evidence="2 3" key="1">
    <citation type="submission" date="2020-08" db="EMBL/GenBank/DDBJ databases">
        <title>Sequencing the genomes of 1000 actinobacteria strains.</title>
        <authorList>
            <person name="Klenk H.-P."/>
        </authorList>
    </citation>
    <scope>NUCLEOTIDE SEQUENCE [LARGE SCALE GENOMIC DNA]</scope>
    <source>
        <strain evidence="2 3">DSM 44598</strain>
    </source>
</reference>
<feature type="region of interest" description="Disordered" evidence="1">
    <location>
        <begin position="1"/>
        <end position="59"/>
    </location>
</feature>
<sequence length="79" mass="8895">MARRTENGPHLTRSVTTSRRTRSAAASRRLSGLTPEPALVPKPRADHENADTTTSEHPIMHWVLVTDDNGRTRPEARWL</sequence>
<dbReference type="AlphaFoldDB" id="A0A840WV37"/>
<evidence type="ECO:0000256" key="1">
    <source>
        <dbReference type="SAM" id="MobiDB-lite"/>
    </source>
</evidence>
<accession>A0A840WV37</accession>
<name>A0A840WV37_9ACTN</name>
<keyword evidence="3" id="KW-1185">Reference proteome</keyword>
<comment type="caution">
    <text evidence="2">The sequence shown here is derived from an EMBL/GenBank/DDBJ whole genome shotgun (WGS) entry which is preliminary data.</text>
</comment>
<evidence type="ECO:0000313" key="3">
    <source>
        <dbReference type="Proteomes" id="UP000579647"/>
    </source>
</evidence>
<feature type="compositionally biased region" description="Low complexity" evidence="1">
    <location>
        <begin position="11"/>
        <end position="34"/>
    </location>
</feature>
<gene>
    <name evidence="2" type="ORF">HNR07_005145</name>
</gene>
<dbReference type="EMBL" id="JACHDO010000001">
    <property type="protein sequence ID" value="MBB5494008.1"/>
    <property type="molecule type" value="Genomic_DNA"/>
</dbReference>
<dbReference type="RefSeq" id="WP_017579423.1">
    <property type="nucleotide sequence ID" value="NZ_BAAAKM010000069.1"/>
</dbReference>